<dbReference type="Proteomes" id="UP000246303">
    <property type="component" value="Unassembled WGS sequence"/>
</dbReference>
<name>A0A2V3DT82_9MICC</name>
<dbReference type="EMBL" id="QHLZ01000004">
    <property type="protein sequence ID" value="PXA65894.1"/>
    <property type="molecule type" value="Genomic_DNA"/>
</dbReference>
<dbReference type="RefSeq" id="WP_110105761.1">
    <property type="nucleotide sequence ID" value="NZ_JACBZZ010000001.1"/>
</dbReference>
<protein>
    <submittedName>
        <fullName evidence="2">Uncharacterized protein</fullName>
    </submittedName>
</protein>
<keyword evidence="1" id="KW-0812">Transmembrane</keyword>
<evidence type="ECO:0000313" key="2">
    <source>
        <dbReference type="EMBL" id="PXA65894.1"/>
    </source>
</evidence>
<proteinExistence type="predicted"/>
<evidence type="ECO:0000313" key="3">
    <source>
        <dbReference type="Proteomes" id="UP000246303"/>
    </source>
</evidence>
<gene>
    <name evidence="2" type="ORF">CVS29_07705</name>
</gene>
<feature type="transmembrane region" description="Helical" evidence="1">
    <location>
        <begin position="538"/>
        <end position="557"/>
    </location>
</feature>
<keyword evidence="3" id="KW-1185">Reference proteome</keyword>
<keyword evidence="1" id="KW-0472">Membrane</keyword>
<feature type="transmembrane region" description="Helical" evidence="1">
    <location>
        <begin position="563"/>
        <end position="583"/>
    </location>
</feature>
<dbReference type="OrthoDB" id="4427856at2"/>
<sequence length="892" mass="95853">MAALNVLVAAKGQLAGLREVLTDWSGLGLVDGFIWVEQDMVTPTGIKGIEVIGGNQRAVSLQSMAAAAGNYDRIRVAVLVNAAEGALQVPADTGQRIALFLESSFGGRPVTRVRAVTARIQDLETVQEFAQEGWHNVVFAPEESSGVNQGHSLLYSTTDPFDLGRHAAVGCAGILGMWHGMEGSVLDHEMPLPGSNARLVRSFYRNLDATAVEQELRSQITNVGERLPLPARMGSSAIYIEDVALASRTMAEQLWTKHAHVLQGPREQQVVSTSKPIGAWTALKMMFGFIWAALKNAPRNWVNSMAVRIKSQAAATVHSVVFGSAPAQYTVVVDGIAPDGMPASWLDVREAAIGLDKVLENAGMPREHEIHADLSSLWQDYAAGALTLADAGERVPSLPPVQIGTERGVLRSPHSAVPRAADSFSNVPAHLNASMSLSPVPPYDVMGIYNTEQRLQTASADPNLGVPASTALNAMRGWKQYFADSYAVHVGNRIAQFLISTTSELQVVLQRIRQAGDAADSLAPVLQAQKKLATWMKIILGIAVVAVIVTVVLLLTATIEGGVAAAIIGGIVILWLITALIVFMRGQRELFRLLNARSVMLEQDEINRRNLRHILRDLRRLGDTYSQFLAWSHVVGNVLHEPFGKVEGQGAVKDVYVQGLPLNVKVGSAAIQTQSISMAAAQLRQGIFSTGWLNQSWTTAINGAPAQLGARGFEIAGNPDVLFRQQGDGDTSLLPLWIAALDEQGINNAASHEVWNRVLAELQTTRSDLAEGMTSAVNEVRGATVVQSTLAAFMSGMSQADAAMPSQFDGEVLTDLGRNSGKGRVERSVPFHARNGMSQWAGLVQLSQGIGAHEFKAYREAPSGPKWWESSAEQGVPTPEVCNVEVPDGPVF</sequence>
<accession>A0A2V3DT82</accession>
<keyword evidence="1" id="KW-1133">Transmembrane helix</keyword>
<evidence type="ECO:0000256" key="1">
    <source>
        <dbReference type="SAM" id="Phobius"/>
    </source>
</evidence>
<comment type="caution">
    <text evidence="2">The sequence shown here is derived from an EMBL/GenBank/DDBJ whole genome shotgun (WGS) entry which is preliminary data.</text>
</comment>
<organism evidence="2 3">
    <name type="scientific">Arthrobacter psychrochitiniphilus</name>
    <dbReference type="NCBI Taxonomy" id="291045"/>
    <lineage>
        <taxon>Bacteria</taxon>
        <taxon>Bacillati</taxon>
        <taxon>Actinomycetota</taxon>
        <taxon>Actinomycetes</taxon>
        <taxon>Micrococcales</taxon>
        <taxon>Micrococcaceae</taxon>
        <taxon>Arthrobacter</taxon>
    </lineage>
</organism>
<dbReference type="AlphaFoldDB" id="A0A2V3DT82"/>
<reference evidence="2 3" key="1">
    <citation type="submission" date="2018-05" db="EMBL/GenBank/DDBJ databases">
        <title>Genetic diversity of glacier-inhabiting Cryobacterium bacteria in China and description of Cryobacterium mengkeensis sp. nov. and Arthrobacter glacialis sp. nov.</title>
        <authorList>
            <person name="Liu Q."/>
            <person name="Xin Y.-H."/>
        </authorList>
    </citation>
    <scope>NUCLEOTIDE SEQUENCE [LARGE SCALE GENOMIC DNA]</scope>
    <source>
        <strain evidence="2 3">GP3</strain>
    </source>
</reference>